<comment type="caution">
    <text evidence="2">The sequence shown here is derived from an EMBL/GenBank/DDBJ whole genome shotgun (WGS) entry which is preliminary data.</text>
</comment>
<dbReference type="AlphaFoldDB" id="A0AAV7L0B2"/>
<organism evidence="2 3">
    <name type="scientific">Pleurodeles waltl</name>
    <name type="common">Iberian ribbed newt</name>
    <dbReference type="NCBI Taxonomy" id="8319"/>
    <lineage>
        <taxon>Eukaryota</taxon>
        <taxon>Metazoa</taxon>
        <taxon>Chordata</taxon>
        <taxon>Craniata</taxon>
        <taxon>Vertebrata</taxon>
        <taxon>Euteleostomi</taxon>
        <taxon>Amphibia</taxon>
        <taxon>Batrachia</taxon>
        <taxon>Caudata</taxon>
        <taxon>Salamandroidea</taxon>
        <taxon>Salamandridae</taxon>
        <taxon>Pleurodelinae</taxon>
        <taxon>Pleurodeles</taxon>
    </lineage>
</organism>
<evidence type="ECO:0000313" key="3">
    <source>
        <dbReference type="Proteomes" id="UP001066276"/>
    </source>
</evidence>
<gene>
    <name evidence="2" type="ORF">NDU88_005127</name>
</gene>
<reference evidence="2" key="1">
    <citation type="journal article" date="2022" name="bioRxiv">
        <title>Sequencing and chromosome-scale assembly of the giantPleurodeles waltlgenome.</title>
        <authorList>
            <person name="Brown T."/>
            <person name="Elewa A."/>
            <person name="Iarovenko S."/>
            <person name="Subramanian E."/>
            <person name="Araus A.J."/>
            <person name="Petzold A."/>
            <person name="Susuki M."/>
            <person name="Suzuki K.-i.T."/>
            <person name="Hayashi T."/>
            <person name="Toyoda A."/>
            <person name="Oliveira C."/>
            <person name="Osipova E."/>
            <person name="Leigh N.D."/>
            <person name="Simon A."/>
            <person name="Yun M.H."/>
        </authorList>
    </citation>
    <scope>NUCLEOTIDE SEQUENCE</scope>
    <source>
        <strain evidence="2">20211129_DDA</strain>
        <tissue evidence="2">Liver</tissue>
    </source>
</reference>
<accession>A0AAV7L0B2</accession>
<feature type="compositionally biased region" description="Polar residues" evidence="1">
    <location>
        <begin position="109"/>
        <end position="119"/>
    </location>
</feature>
<evidence type="ECO:0000313" key="2">
    <source>
        <dbReference type="EMBL" id="KAJ1084990.1"/>
    </source>
</evidence>
<name>A0AAV7L0B2_PLEWA</name>
<protein>
    <submittedName>
        <fullName evidence="2">Uncharacterized protein</fullName>
    </submittedName>
</protein>
<keyword evidence="3" id="KW-1185">Reference proteome</keyword>
<proteinExistence type="predicted"/>
<dbReference type="Proteomes" id="UP001066276">
    <property type="component" value="Chromosome 12"/>
</dbReference>
<feature type="compositionally biased region" description="Basic residues" evidence="1">
    <location>
        <begin position="86"/>
        <end position="99"/>
    </location>
</feature>
<evidence type="ECO:0000256" key="1">
    <source>
        <dbReference type="SAM" id="MobiDB-lite"/>
    </source>
</evidence>
<feature type="region of interest" description="Disordered" evidence="1">
    <location>
        <begin position="83"/>
        <end position="200"/>
    </location>
</feature>
<sequence>MENTNVTRTHTCCTYERDGRTHRQDRSEERTQTGKEPWYMVIGLQQAAPSLTHKHACTHTPSKSITHTGRAHGLLREGVARVRLPPPRRRLRQSVRHTLSRGQCRVRAPQTSAGSTARAPTSLGCRPPRRGARDSRSPPVRHRDRRAGQRAAAAADEGGRGVMQSRGRRAPGMEAGRGAAESAGWSRLPSAIRRDRLLGE</sequence>
<dbReference type="EMBL" id="JANPWB010000016">
    <property type="protein sequence ID" value="KAJ1084990.1"/>
    <property type="molecule type" value="Genomic_DNA"/>
</dbReference>